<dbReference type="PATRIC" id="fig|1120927.3.peg.1642"/>
<proteinExistence type="predicted"/>
<name>R9AX97_9GAMM</name>
<dbReference type="Gene3D" id="1.10.10.10">
    <property type="entry name" value="Winged helix-like DNA-binding domain superfamily/Winged helix DNA-binding domain"/>
    <property type="match status" value="1"/>
</dbReference>
<dbReference type="eggNOG" id="COG3756">
    <property type="taxonomic scope" value="Bacteria"/>
</dbReference>
<dbReference type="RefSeq" id="WP_016166771.1">
    <property type="nucleotide sequence ID" value="NZ_JHZG01000001.1"/>
</dbReference>
<sequence length="291" mass="32350">MSNFLSNAFMLPNDLVDKGYMALMKGPALACYLFIVRKTRGWNKSTDSISVSQLIEGTGYNKDSVLKGCEKLVDLGIIVRKSFANQPAKYDLTDGIFAVDILDSEKNAVENLDSKPDFAVESLEGGVDILDSTQSKISTHNNNYKTTNTKTNINNGEKTNSTSEKTKKQKKELFDAKPVELPENVNRDLWIQFVEMRTANKKLLTENAVKLILKKLESFGALANQSLENSIIGNYQGVFAPKPDHSANPQNNHAQQAPSEPGYFMQMFNEQTQSTVIDVTPDSNAVEVYHL</sequence>
<dbReference type="AlphaFoldDB" id="R9AX97"/>
<dbReference type="InterPro" id="IPR036388">
    <property type="entry name" value="WH-like_DNA-bd_sf"/>
</dbReference>
<feature type="compositionally biased region" description="Low complexity" evidence="1">
    <location>
        <begin position="140"/>
        <end position="163"/>
    </location>
</feature>
<organism evidence="3 4">
    <name type="scientific">Acinetobacter tandoii DSM 14970 = CIP 107469</name>
    <dbReference type="NCBI Taxonomy" id="1120927"/>
    <lineage>
        <taxon>Bacteria</taxon>
        <taxon>Pseudomonadati</taxon>
        <taxon>Pseudomonadota</taxon>
        <taxon>Gammaproteobacteria</taxon>
        <taxon>Moraxellales</taxon>
        <taxon>Moraxellaceae</taxon>
        <taxon>Acinetobacter</taxon>
    </lineage>
</organism>
<dbReference type="OrthoDB" id="7510727at2"/>
<dbReference type="Pfam" id="PF04492">
    <property type="entry name" value="Phage_rep_O"/>
    <property type="match status" value="1"/>
</dbReference>
<keyword evidence="4" id="KW-1185">Reference proteome</keyword>
<dbReference type="Proteomes" id="UP000016201">
    <property type="component" value="Unassembled WGS sequence"/>
</dbReference>
<feature type="region of interest" description="Disordered" evidence="1">
    <location>
        <begin position="140"/>
        <end position="169"/>
    </location>
</feature>
<gene>
    <name evidence="3" type="ORF">I593_01695</name>
</gene>
<evidence type="ECO:0000313" key="4">
    <source>
        <dbReference type="Proteomes" id="UP000016201"/>
    </source>
</evidence>
<dbReference type="GO" id="GO:0006260">
    <property type="term" value="P:DNA replication"/>
    <property type="evidence" value="ECO:0007669"/>
    <property type="project" value="InterPro"/>
</dbReference>
<protein>
    <recommendedName>
        <fullName evidence="2">Bacteriophage lambda Replication protein O N-terminal domain-containing protein</fullName>
    </recommendedName>
</protein>
<evidence type="ECO:0000259" key="2">
    <source>
        <dbReference type="Pfam" id="PF04492"/>
    </source>
</evidence>
<dbReference type="InterPro" id="IPR006497">
    <property type="entry name" value="Phage_lambda_VrpO_N"/>
</dbReference>
<accession>R9AX97</accession>
<evidence type="ECO:0000313" key="3">
    <source>
        <dbReference type="EMBL" id="EOR06828.1"/>
    </source>
</evidence>
<comment type="caution">
    <text evidence="3">The sequence shown here is derived from an EMBL/GenBank/DDBJ whole genome shotgun (WGS) entry which is preliminary data.</text>
</comment>
<dbReference type="EMBL" id="AQFM01000037">
    <property type="protein sequence ID" value="EOR06828.1"/>
    <property type="molecule type" value="Genomic_DNA"/>
</dbReference>
<evidence type="ECO:0000256" key="1">
    <source>
        <dbReference type="SAM" id="MobiDB-lite"/>
    </source>
</evidence>
<reference evidence="3 4" key="1">
    <citation type="submission" date="2013-03" db="EMBL/GenBank/DDBJ databases">
        <title>The Genome Sequence of Acinetobacter tandoii CIP 107469.</title>
        <authorList>
            <consortium name="The Broad Institute Genome Sequencing Platform"/>
            <consortium name="The Broad Institute Genome Sequencing Center for Infectious Disease"/>
            <person name="Cerqueira G."/>
            <person name="Feldgarden M."/>
            <person name="Courvalin P."/>
            <person name="Perichon B."/>
            <person name="Grillot-Courvalin C."/>
            <person name="Clermont D."/>
            <person name="Rocha E."/>
            <person name="Yoon E.-J."/>
            <person name="Nemec A."/>
            <person name="Walker B."/>
            <person name="Young S.K."/>
            <person name="Zeng Q."/>
            <person name="Gargeya S."/>
            <person name="Fitzgerald M."/>
            <person name="Haas B."/>
            <person name="Abouelleil A."/>
            <person name="Alvarado L."/>
            <person name="Arachchi H.M."/>
            <person name="Berlin A.M."/>
            <person name="Chapman S.B."/>
            <person name="Dewar J."/>
            <person name="Goldberg J."/>
            <person name="Griggs A."/>
            <person name="Gujja S."/>
            <person name="Hansen M."/>
            <person name="Howarth C."/>
            <person name="Imamovic A."/>
            <person name="Larimer J."/>
            <person name="McCowan C."/>
            <person name="Murphy C."/>
            <person name="Neiman D."/>
            <person name="Pearson M."/>
            <person name="Priest M."/>
            <person name="Roberts A."/>
            <person name="Saif S."/>
            <person name="Shea T."/>
            <person name="Sisk P."/>
            <person name="Sykes S."/>
            <person name="Wortman J."/>
            <person name="Nusbaum C."/>
            <person name="Birren B."/>
        </authorList>
    </citation>
    <scope>NUCLEOTIDE SEQUENCE [LARGE SCALE GENOMIC DNA]</scope>
    <source>
        <strain evidence="3 4">CIP 107469</strain>
    </source>
</reference>
<feature type="domain" description="Bacteriophage lambda Replication protein O N-terminal" evidence="2">
    <location>
        <begin position="10"/>
        <end position="82"/>
    </location>
</feature>